<keyword evidence="4" id="KW-1185">Reference proteome</keyword>
<comment type="similarity">
    <text evidence="1">Belongs to the glycosyl hydrolase 16 family.</text>
</comment>
<evidence type="ECO:0000313" key="3">
    <source>
        <dbReference type="EMBL" id="OAF15442.1"/>
    </source>
</evidence>
<dbReference type="PANTHER" id="PTHR10963:SF55">
    <property type="entry name" value="GLYCOSIDE HYDROLASE FAMILY 16 PROTEIN"/>
    <property type="match status" value="1"/>
</dbReference>
<dbReference type="GO" id="GO:0005975">
    <property type="term" value="P:carbohydrate metabolic process"/>
    <property type="evidence" value="ECO:0007669"/>
    <property type="project" value="InterPro"/>
</dbReference>
<gene>
    <name evidence="3" type="ORF">AYJ54_39370</name>
</gene>
<dbReference type="Gene3D" id="2.60.40.2030">
    <property type="match status" value="1"/>
</dbReference>
<dbReference type="SUPFAM" id="SSF49899">
    <property type="entry name" value="Concanavalin A-like lectins/glucanases"/>
    <property type="match status" value="1"/>
</dbReference>
<dbReference type="InterPro" id="IPR050546">
    <property type="entry name" value="Glycosyl_Hydrlase_16"/>
</dbReference>
<dbReference type="STRING" id="1505087.AYJ54_39370"/>
<dbReference type="GO" id="GO:0004553">
    <property type="term" value="F:hydrolase activity, hydrolyzing O-glycosyl compounds"/>
    <property type="evidence" value="ECO:0007669"/>
    <property type="project" value="InterPro"/>
</dbReference>
<dbReference type="InterPro" id="IPR038081">
    <property type="entry name" value="CalX-like_sf"/>
</dbReference>
<dbReference type="AlphaFoldDB" id="A0A176Z6Q7"/>
<proteinExistence type="inferred from homology"/>
<dbReference type="RefSeq" id="WP_136623398.1">
    <property type="nucleotide sequence ID" value="NZ_LUUB01000022.1"/>
</dbReference>
<dbReference type="Gene3D" id="2.60.120.200">
    <property type="match status" value="1"/>
</dbReference>
<sequence length="436" mass="47293">MLKGSVGLALTTIGPLTVLDTPAAADGALSFGDATIAVVDTTVGPAELWAEVPVKLNAPTTCTLVLEYETRDGTGTIGVLPGETTKDADFFVARGFLIFQPGEQVKVVKIRLVRPLEAGKSIIFQISDFGHPLFGFARASGEVRLGDLPSVAAPHVSDNVPLPPLPSHGSVIFSDRLLDRNFANDEGYVAGGNPCWQSRLASGRRQDGNKELGYYADPSLNPETTVWGIDPPTGCRFIQAEYHQDGLSDGQGGKLVPGWRKETPFRFSSAIVTSRTLFNRITLNTYVEFNVRLMKVRGSWPGLWLLPVSPGWPPEIDLLETYITGAPQYREDVIFSSIHWKGEKGPDARGAAMPLGLIEEGVDLFSRFNRFGCFIGEQQIVYYLNDRPYCAMPNRVGAGPWYMLMDVAVGGPAGEPNGPGGFPARMYIAGVKVIQF</sequence>
<protein>
    <recommendedName>
        <fullName evidence="2">GH16 domain-containing protein</fullName>
    </recommendedName>
</protein>
<name>A0A176Z6Q7_9BRAD</name>
<dbReference type="InterPro" id="IPR000757">
    <property type="entry name" value="Beta-glucanase-like"/>
</dbReference>
<organism evidence="3 4">
    <name type="scientific">Bradyrhizobium centrolobii</name>
    <dbReference type="NCBI Taxonomy" id="1505087"/>
    <lineage>
        <taxon>Bacteria</taxon>
        <taxon>Pseudomonadati</taxon>
        <taxon>Pseudomonadota</taxon>
        <taxon>Alphaproteobacteria</taxon>
        <taxon>Hyphomicrobiales</taxon>
        <taxon>Nitrobacteraceae</taxon>
        <taxon>Bradyrhizobium</taxon>
    </lineage>
</organism>
<dbReference type="EMBL" id="LUUB01000022">
    <property type="protein sequence ID" value="OAF15442.1"/>
    <property type="molecule type" value="Genomic_DNA"/>
</dbReference>
<dbReference type="SUPFAM" id="SSF141072">
    <property type="entry name" value="CalX-like"/>
    <property type="match status" value="1"/>
</dbReference>
<dbReference type="InterPro" id="IPR013320">
    <property type="entry name" value="ConA-like_dom_sf"/>
</dbReference>
<evidence type="ECO:0000313" key="4">
    <source>
        <dbReference type="Proteomes" id="UP000076959"/>
    </source>
</evidence>
<dbReference type="OrthoDB" id="9809583at2"/>
<dbReference type="Proteomes" id="UP000076959">
    <property type="component" value="Unassembled WGS sequence"/>
</dbReference>
<dbReference type="PANTHER" id="PTHR10963">
    <property type="entry name" value="GLYCOSYL HYDROLASE-RELATED"/>
    <property type="match status" value="1"/>
</dbReference>
<dbReference type="PROSITE" id="PS51762">
    <property type="entry name" value="GH16_2"/>
    <property type="match status" value="1"/>
</dbReference>
<reference evidence="3 4" key="1">
    <citation type="submission" date="2016-03" db="EMBL/GenBank/DDBJ databases">
        <title>Draft Genome Sequence of the Strain BR 10245 (Bradyrhizobium sp.) isolated from nodules of Centrolobium paraense.</title>
        <authorList>
            <person name="Simoes-Araujo J.L.Sr."/>
            <person name="Barauna A.C."/>
            <person name="Silva K."/>
            <person name="Zilli J.E."/>
        </authorList>
    </citation>
    <scope>NUCLEOTIDE SEQUENCE [LARGE SCALE GENOMIC DNA]</scope>
    <source>
        <strain evidence="3 4">BR 10245</strain>
    </source>
</reference>
<comment type="caution">
    <text evidence="3">The sequence shown here is derived from an EMBL/GenBank/DDBJ whole genome shotgun (WGS) entry which is preliminary data.</text>
</comment>
<evidence type="ECO:0000259" key="2">
    <source>
        <dbReference type="PROSITE" id="PS51762"/>
    </source>
</evidence>
<feature type="domain" description="GH16" evidence="2">
    <location>
        <begin position="155"/>
        <end position="436"/>
    </location>
</feature>
<accession>A0A176Z6Q7</accession>
<evidence type="ECO:0000256" key="1">
    <source>
        <dbReference type="ARBA" id="ARBA00006865"/>
    </source>
</evidence>